<dbReference type="HOGENOM" id="CLU_1019032_0_0_0"/>
<gene>
    <name evidence="3" type="ordered locus">Acid_7139</name>
</gene>
<dbReference type="Pfam" id="PF02517">
    <property type="entry name" value="Rce1-like"/>
    <property type="match status" value="1"/>
</dbReference>
<feature type="transmembrane region" description="Helical" evidence="1">
    <location>
        <begin position="72"/>
        <end position="91"/>
    </location>
</feature>
<sequence length="273" mass="30585">MVYPFYLVPAFPSVREQLAGAPLPGFLIASAALPYLAACTGAIQFQSLSFVKLIALAITLGFWYRVLPAVPLVDVGFVALVVAVKIGNYAAPIYPTPYKGVELARLGDLALFNIAVLVLMLERRIRETGFGFLPTRADWRIGARNYFYFLPIGMSLAFLLKIGSVKLSNPVKVTLYFLATLFVLSLAEEFIFRGVLQQWIEEWTWSRQTALIVTSILFGAVHLWFRHFPNWKWLIIAGTLGWFCGRARNQAGSIRAAMVTHTLVITTWRAFFA</sequence>
<dbReference type="KEGG" id="sus:Acid_7139"/>
<name>Q01QM0_SOLUE</name>
<feature type="domain" description="CAAX prenyl protease 2/Lysostaphin resistance protein A-like" evidence="2">
    <location>
        <begin position="172"/>
        <end position="263"/>
    </location>
</feature>
<organism evidence="3">
    <name type="scientific">Solibacter usitatus (strain Ellin6076)</name>
    <dbReference type="NCBI Taxonomy" id="234267"/>
    <lineage>
        <taxon>Bacteria</taxon>
        <taxon>Pseudomonadati</taxon>
        <taxon>Acidobacteriota</taxon>
        <taxon>Terriglobia</taxon>
        <taxon>Bryobacterales</taxon>
        <taxon>Solibacteraceae</taxon>
        <taxon>Candidatus Solibacter</taxon>
    </lineage>
</organism>
<feature type="transmembrane region" description="Helical" evidence="1">
    <location>
        <begin position="20"/>
        <end position="38"/>
    </location>
</feature>
<dbReference type="InParanoid" id="Q01QM0"/>
<keyword evidence="1" id="KW-0812">Transmembrane</keyword>
<protein>
    <submittedName>
        <fullName evidence="3">Abortive infection protein</fullName>
    </submittedName>
</protein>
<dbReference type="InterPro" id="IPR003675">
    <property type="entry name" value="Rce1/LyrA-like_dom"/>
</dbReference>
<dbReference type="EMBL" id="CP000473">
    <property type="protein sequence ID" value="ABJ88050.1"/>
    <property type="molecule type" value="Genomic_DNA"/>
</dbReference>
<feature type="transmembrane region" description="Helical" evidence="1">
    <location>
        <begin position="146"/>
        <end position="163"/>
    </location>
</feature>
<dbReference type="GO" id="GO:0004175">
    <property type="term" value="F:endopeptidase activity"/>
    <property type="evidence" value="ECO:0007669"/>
    <property type="project" value="UniProtKB-ARBA"/>
</dbReference>
<evidence type="ECO:0000256" key="1">
    <source>
        <dbReference type="SAM" id="Phobius"/>
    </source>
</evidence>
<feature type="transmembrane region" description="Helical" evidence="1">
    <location>
        <begin position="208"/>
        <end position="225"/>
    </location>
</feature>
<evidence type="ECO:0000313" key="3">
    <source>
        <dbReference type="EMBL" id="ABJ88050.1"/>
    </source>
</evidence>
<dbReference type="AlphaFoldDB" id="Q01QM0"/>
<keyword evidence="1" id="KW-1133">Transmembrane helix</keyword>
<keyword evidence="1" id="KW-0472">Membrane</keyword>
<dbReference type="eggNOG" id="COG4449">
    <property type="taxonomic scope" value="Bacteria"/>
</dbReference>
<reference evidence="3" key="1">
    <citation type="submission" date="2006-10" db="EMBL/GenBank/DDBJ databases">
        <title>Complete sequence of Solibacter usitatus Ellin6076.</title>
        <authorList>
            <consortium name="US DOE Joint Genome Institute"/>
            <person name="Copeland A."/>
            <person name="Lucas S."/>
            <person name="Lapidus A."/>
            <person name="Barry K."/>
            <person name="Detter J.C."/>
            <person name="Glavina del Rio T."/>
            <person name="Hammon N."/>
            <person name="Israni S."/>
            <person name="Dalin E."/>
            <person name="Tice H."/>
            <person name="Pitluck S."/>
            <person name="Thompson L.S."/>
            <person name="Brettin T."/>
            <person name="Bruce D."/>
            <person name="Han C."/>
            <person name="Tapia R."/>
            <person name="Gilna P."/>
            <person name="Schmutz J."/>
            <person name="Larimer F."/>
            <person name="Land M."/>
            <person name="Hauser L."/>
            <person name="Kyrpides N."/>
            <person name="Mikhailova N."/>
            <person name="Janssen P.H."/>
            <person name="Kuske C.R."/>
            <person name="Richardson P."/>
        </authorList>
    </citation>
    <scope>NUCLEOTIDE SEQUENCE</scope>
    <source>
        <strain evidence="3">Ellin6076</strain>
    </source>
</reference>
<accession>Q01QM0</accession>
<dbReference type="GO" id="GO:0080120">
    <property type="term" value="P:CAAX-box protein maturation"/>
    <property type="evidence" value="ECO:0007669"/>
    <property type="project" value="UniProtKB-ARBA"/>
</dbReference>
<feature type="transmembrane region" description="Helical" evidence="1">
    <location>
        <begin position="103"/>
        <end position="121"/>
    </location>
</feature>
<proteinExistence type="predicted"/>
<evidence type="ECO:0000259" key="2">
    <source>
        <dbReference type="Pfam" id="PF02517"/>
    </source>
</evidence>
<feature type="transmembrane region" description="Helical" evidence="1">
    <location>
        <begin position="175"/>
        <end position="196"/>
    </location>
</feature>